<proteinExistence type="predicted"/>
<sequence>MTKQGASSSRSRGNHGYHSPTPPLPDNSPPQHSPDGSDEEANCYPLSRDIMRALIPAGFEKPPPLGTYDGQTDPDNHVDNINVILDFRRVSGAIRCRLFPTTL</sequence>
<feature type="region of interest" description="Disordered" evidence="1">
    <location>
        <begin position="1"/>
        <end position="44"/>
    </location>
</feature>
<evidence type="ECO:0000313" key="2">
    <source>
        <dbReference type="EMBL" id="MCI27014.1"/>
    </source>
</evidence>
<comment type="caution">
    <text evidence="2">The sequence shown here is derived from an EMBL/GenBank/DDBJ whole genome shotgun (WGS) entry which is preliminary data.</text>
</comment>
<feature type="compositionally biased region" description="Pro residues" evidence="1">
    <location>
        <begin position="20"/>
        <end position="32"/>
    </location>
</feature>
<evidence type="ECO:0000256" key="1">
    <source>
        <dbReference type="SAM" id="MobiDB-lite"/>
    </source>
</evidence>
<organism evidence="2 3">
    <name type="scientific">Trifolium medium</name>
    <dbReference type="NCBI Taxonomy" id="97028"/>
    <lineage>
        <taxon>Eukaryota</taxon>
        <taxon>Viridiplantae</taxon>
        <taxon>Streptophyta</taxon>
        <taxon>Embryophyta</taxon>
        <taxon>Tracheophyta</taxon>
        <taxon>Spermatophyta</taxon>
        <taxon>Magnoliopsida</taxon>
        <taxon>eudicotyledons</taxon>
        <taxon>Gunneridae</taxon>
        <taxon>Pentapetalae</taxon>
        <taxon>rosids</taxon>
        <taxon>fabids</taxon>
        <taxon>Fabales</taxon>
        <taxon>Fabaceae</taxon>
        <taxon>Papilionoideae</taxon>
        <taxon>50 kb inversion clade</taxon>
        <taxon>NPAAA clade</taxon>
        <taxon>Hologalegina</taxon>
        <taxon>IRL clade</taxon>
        <taxon>Trifolieae</taxon>
        <taxon>Trifolium</taxon>
    </lineage>
</organism>
<accession>A0A392QT40</accession>
<dbReference type="Proteomes" id="UP000265520">
    <property type="component" value="Unassembled WGS sequence"/>
</dbReference>
<protein>
    <submittedName>
        <fullName evidence="2">Uncharacterized protein</fullName>
    </submittedName>
</protein>
<feature type="non-terminal residue" evidence="2">
    <location>
        <position position="103"/>
    </location>
</feature>
<reference evidence="2 3" key="1">
    <citation type="journal article" date="2018" name="Front. Plant Sci.">
        <title>Red Clover (Trifolium pratense) and Zigzag Clover (T. medium) - A Picture of Genomic Similarities and Differences.</title>
        <authorList>
            <person name="Dluhosova J."/>
            <person name="Istvanek J."/>
            <person name="Nedelnik J."/>
            <person name="Repkova J."/>
        </authorList>
    </citation>
    <scope>NUCLEOTIDE SEQUENCE [LARGE SCALE GENOMIC DNA]</scope>
    <source>
        <strain evidence="3">cv. 10/8</strain>
        <tissue evidence="2">Leaf</tissue>
    </source>
</reference>
<evidence type="ECO:0000313" key="3">
    <source>
        <dbReference type="Proteomes" id="UP000265520"/>
    </source>
</evidence>
<dbReference type="AlphaFoldDB" id="A0A392QT40"/>
<name>A0A392QT40_9FABA</name>
<feature type="compositionally biased region" description="Polar residues" evidence="1">
    <location>
        <begin position="1"/>
        <end position="11"/>
    </location>
</feature>
<keyword evidence="3" id="KW-1185">Reference proteome</keyword>
<dbReference type="EMBL" id="LXQA010156822">
    <property type="protein sequence ID" value="MCI27014.1"/>
    <property type="molecule type" value="Genomic_DNA"/>
</dbReference>